<reference evidence="2" key="1">
    <citation type="submission" date="2023-06" db="EMBL/GenBank/DDBJ databases">
        <title>Reference genome for the Northern bat (Eptesicus nilssonii), a most northern bat species.</title>
        <authorList>
            <person name="Laine V.N."/>
            <person name="Pulliainen A.T."/>
            <person name="Lilley T.M."/>
        </authorList>
    </citation>
    <scope>NUCLEOTIDE SEQUENCE</scope>
    <source>
        <strain evidence="2">BLF_Eptnil</strain>
        <tissue evidence="2">Kidney</tissue>
    </source>
</reference>
<evidence type="ECO:0000313" key="2">
    <source>
        <dbReference type="EMBL" id="KAK1346854.1"/>
    </source>
</evidence>
<dbReference type="AlphaFoldDB" id="A0AA40IBX9"/>
<name>A0AA40IBX9_CNENI</name>
<evidence type="ECO:0000313" key="3">
    <source>
        <dbReference type="Proteomes" id="UP001177744"/>
    </source>
</evidence>
<proteinExistence type="predicted"/>
<evidence type="ECO:0000256" key="1">
    <source>
        <dbReference type="SAM" id="MobiDB-lite"/>
    </source>
</evidence>
<dbReference type="InterPro" id="IPR036397">
    <property type="entry name" value="RNaseH_sf"/>
</dbReference>
<feature type="compositionally biased region" description="Polar residues" evidence="1">
    <location>
        <begin position="183"/>
        <end position="193"/>
    </location>
</feature>
<dbReference type="Proteomes" id="UP001177744">
    <property type="component" value="Unassembled WGS sequence"/>
</dbReference>
<dbReference type="GO" id="GO:0003676">
    <property type="term" value="F:nucleic acid binding"/>
    <property type="evidence" value="ECO:0007669"/>
    <property type="project" value="InterPro"/>
</dbReference>
<dbReference type="EMBL" id="JAULJE010000001">
    <property type="protein sequence ID" value="KAK1346854.1"/>
    <property type="molecule type" value="Genomic_DNA"/>
</dbReference>
<sequence>MNWTPKQAMVKLCQETTLPWTDILPIVLLWVRCAPRARVGFTPFEILYGRLPSLNLAKGIFGGNKELRNPEATIRIWKKLSLKSPDGLLTDYPSLQEQLYTLINLETRFGTEHLDPPLPGPRVGHELPGSQNTSHSWPTSLGAEQLGVGRQRLEQGKSRAGDVVPKLWHRLDQSRGGGGGLSKPQQKLEQSLSRAGGGPSQATAEA</sequence>
<dbReference type="Gene3D" id="3.30.420.10">
    <property type="entry name" value="Ribonuclease H-like superfamily/Ribonuclease H"/>
    <property type="match status" value="1"/>
</dbReference>
<gene>
    <name evidence="2" type="ORF">QTO34_000714</name>
</gene>
<keyword evidence="3" id="KW-1185">Reference proteome</keyword>
<accession>A0AA40IBX9</accession>
<feature type="region of interest" description="Disordered" evidence="1">
    <location>
        <begin position="154"/>
        <end position="206"/>
    </location>
</feature>
<feature type="region of interest" description="Disordered" evidence="1">
    <location>
        <begin position="113"/>
        <end position="141"/>
    </location>
</feature>
<organism evidence="2 3">
    <name type="scientific">Cnephaeus nilssonii</name>
    <name type="common">Northern bat</name>
    <name type="synonym">Eptesicus nilssonii</name>
    <dbReference type="NCBI Taxonomy" id="3371016"/>
    <lineage>
        <taxon>Eukaryota</taxon>
        <taxon>Metazoa</taxon>
        <taxon>Chordata</taxon>
        <taxon>Craniata</taxon>
        <taxon>Vertebrata</taxon>
        <taxon>Euteleostomi</taxon>
        <taxon>Mammalia</taxon>
        <taxon>Eutheria</taxon>
        <taxon>Laurasiatheria</taxon>
        <taxon>Chiroptera</taxon>
        <taxon>Yangochiroptera</taxon>
        <taxon>Vespertilionidae</taxon>
        <taxon>Cnephaeus</taxon>
    </lineage>
</organism>
<protein>
    <submittedName>
        <fullName evidence="2">Uncharacterized protein</fullName>
    </submittedName>
</protein>
<comment type="caution">
    <text evidence="2">The sequence shown here is derived from an EMBL/GenBank/DDBJ whole genome shotgun (WGS) entry which is preliminary data.</text>
</comment>
<feature type="compositionally biased region" description="Polar residues" evidence="1">
    <location>
        <begin position="129"/>
        <end position="139"/>
    </location>
</feature>